<feature type="transmembrane region" description="Helical" evidence="1">
    <location>
        <begin position="95"/>
        <end position="113"/>
    </location>
</feature>
<evidence type="ECO:0000313" key="3">
    <source>
        <dbReference type="Proteomes" id="UP000184310"/>
    </source>
</evidence>
<proteinExistence type="predicted"/>
<keyword evidence="1" id="KW-0812">Transmembrane</keyword>
<feature type="transmembrane region" description="Helical" evidence="1">
    <location>
        <begin position="198"/>
        <end position="226"/>
    </location>
</feature>
<organism evidence="2 3">
    <name type="scientific">Clostridium cavendishii DSM 21758</name>
    <dbReference type="NCBI Taxonomy" id="1121302"/>
    <lineage>
        <taxon>Bacteria</taxon>
        <taxon>Bacillati</taxon>
        <taxon>Bacillota</taxon>
        <taxon>Clostridia</taxon>
        <taxon>Eubacteriales</taxon>
        <taxon>Clostridiaceae</taxon>
        <taxon>Clostridium</taxon>
    </lineage>
</organism>
<dbReference type="EMBL" id="FQZB01000020">
    <property type="protein sequence ID" value="SHK55845.1"/>
    <property type="molecule type" value="Genomic_DNA"/>
</dbReference>
<accession>A0A1M6TFP1</accession>
<dbReference type="Proteomes" id="UP000184310">
    <property type="component" value="Unassembled WGS sequence"/>
</dbReference>
<feature type="transmembrane region" description="Helical" evidence="1">
    <location>
        <begin position="133"/>
        <end position="152"/>
    </location>
</feature>
<dbReference type="Gene3D" id="1.10.1900.10">
    <property type="entry name" value="c-terminal domain of poly(a) binding protein"/>
    <property type="match status" value="1"/>
</dbReference>
<dbReference type="SUPFAM" id="SSF158560">
    <property type="entry name" value="BH3980-like"/>
    <property type="match status" value="1"/>
</dbReference>
<keyword evidence="1" id="KW-1133">Transmembrane helix</keyword>
<evidence type="ECO:0000313" key="2">
    <source>
        <dbReference type="EMBL" id="SHK55845.1"/>
    </source>
</evidence>
<dbReference type="RefSeq" id="WP_072992465.1">
    <property type="nucleotide sequence ID" value="NZ_FQZB01000020.1"/>
</dbReference>
<evidence type="ECO:0008006" key="4">
    <source>
        <dbReference type="Google" id="ProtNLM"/>
    </source>
</evidence>
<dbReference type="AlphaFoldDB" id="A0A1M6TFP1"/>
<gene>
    <name evidence="2" type="ORF">SAMN02745163_04023</name>
</gene>
<keyword evidence="3" id="KW-1185">Reference proteome</keyword>
<name>A0A1M6TFP1_9CLOT</name>
<keyword evidence="1" id="KW-0472">Membrane</keyword>
<dbReference type="OrthoDB" id="1655249at2"/>
<dbReference type="STRING" id="1121302.SAMN02745163_04023"/>
<feature type="transmembrane region" description="Helical" evidence="1">
    <location>
        <begin position="173"/>
        <end position="192"/>
    </location>
</feature>
<reference evidence="2 3" key="1">
    <citation type="submission" date="2016-11" db="EMBL/GenBank/DDBJ databases">
        <authorList>
            <person name="Jaros S."/>
            <person name="Januszkiewicz K."/>
            <person name="Wedrychowicz H."/>
        </authorList>
    </citation>
    <scope>NUCLEOTIDE SEQUENCE [LARGE SCALE GENOMIC DNA]</scope>
    <source>
        <strain evidence="2 3">DSM 21758</strain>
    </source>
</reference>
<evidence type="ECO:0000256" key="1">
    <source>
        <dbReference type="SAM" id="Phobius"/>
    </source>
</evidence>
<sequence length="233" mass="26893">MKTKELIKLNYKNSQKINKEYSELVTDIIAYVKCELTQDDGEEAVNDILDILLGAQERGEDLNIVVGDYKIFCDEVIKSYKDDNKLYFLKNVKEFIQIGLGMAFFFIALDVILKLKDVKIITLDNLEQTNYSFTLVPILNTIISVIFAYIIIKVIIRLDEKKQSRNILKSKSFYLMWIINIALIGIMVVIGLKFRNIILIAIPNYLVVLTVAIFVLVTYIIVFAMFSRKNKNI</sequence>
<protein>
    <recommendedName>
        <fullName evidence="4">DNA-binding ferritin-like protein (Dps family)</fullName>
    </recommendedName>
</protein>